<dbReference type="eggNOG" id="ENOG502T1BY">
    <property type="taxonomic scope" value="Eukaryota"/>
</dbReference>
<dbReference type="AlphaFoldDB" id="B4JJT3"/>
<dbReference type="GO" id="GO:0170020">
    <property type="term" value="F:ionotropic olfactory receptor activity"/>
    <property type="evidence" value="ECO:0007669"/>
    <property type="project" value="EnsemblMetazoa"/>
</dbReference>
<dbReference type="OMA" id="GFYFEFC"/>
<evidence type="ECO:0000313" key="12">
    <source>
        <dbReference type="Proteomes" id="UP000001070"/>
    </source>
</evidence>
<dbReference type="InParanoid" id="B4JJT3"/>
<evidence type="ECO:0000256" key="7">
    <source>
        <dbReference type="ARBA" id="ARBA00023136"/>
    </source>
</evidence>
<evidence type="ECO:0000313" key="11">
    <source>
        <dbReference type="EMBL" id="EDV99835.1"/>
    </source>
</evidence>
<feature type="transmembrane region" description="Helical" evidence="10">
    <location>
        <begin position="72"/>
        <end position="94"/>
    </location>
</feature>
<dbReference type="HOGENOM" id="CLU_033399_7_0_1"/>
<keyword evidence="6 10" id="KW-1133">Transmembrane helix</keyword>
<evidence type="ECO:0000256" key="3">
    <source>
        <dbReference type="ARBA" id="ARBA00022606"/>
    </source>
</evidence>
<dbReference type="FunCoup" id="B4JJT3">
    <property type="interactions" value="37"/>
</dbReference>
<feature type="transmembrane region" description="Helical" evidence="10">
    <location>
        <begin position="184"/>
        <end position="209"/>
    </location>
</feature>
<keyword evidence="4 10" id="KW-0812">Transmembrane</keyword>
<dbReference type="EMBL" id="CH916370">
    <property type="protein sequence ID" value="EDV99835.1"/>
    <property type="molecule type" value="Genomic_DNA"/>
</dbReference>
<feature type="transmembrane region" description="Helical" evidence="10">
    <location>
        <begin position="280"/>
        <end position="300"/>
    </location>
</feature>
<dbReference type="Pfam" id="PF02949">
    <property type="entry name" value="7tm_6"/>
    <property type="match status" value="1"/>
</dbReference>
<keyword evidence="7 10" id="KW-0472">Membrane</keyword>
<dbReference type="KEGG" id="dgr:6565072"/>
<dbReference type="GO" id="GO:0099604">
    <property type="term" value="F:ligand-gated calcium channel activity"/>
    <property type="evidence" value="ECO:0007669"/>
    <property type="project" value="EnsemblMetazoa"/>
</dbReference>
<dbReference type="PhylomeDB" id="B4JJT3"/>
<dbReference type="PANTHER" id="PTHR21137:SF26">
    <property type="entry name" value="ODORANT RECEPTOR 10A-RELATED"/>
    <property type="match status" value="1"/>
</dbReference>
<keyword evidence="8 10" id="KW-0675">Receptor</keyword>
<dbReference type="PANTHER" id="PTHR21137">
    <property type="entry name" value="ODORANT RECEPTOR"/>
    <property type="match status" value="1"/>
</dbReference>
<gene>
    <name evidence="11" type="primary">Dgri\GH12539</name>
    <name evidence="11" type="ORF">Dgri_GH12539</name>
</gene>
<evidence type="ECO:0000256" key="4">
    <source>
        <dbReference type="ARBA" id="ARBA00022692"/>
    </source>
</evidence>
<name>B4JJT3_DROGR</name>
<keyword evidence="12" id="KW-1185">Reference proteome</keyword>
<organism evidence="12">
    <name type="scientific">Drosophila grimshawi</name>
    <name type="common">Hawaiian fruit fly</name>
    <name type="synonym">Idiomyia grimshawi</name>
    <dbReference type="NCBI Taxonomy" id="7222"/>
    <lineage>
        <taxon>Eukaryota</taxon>
        <taxon>Metazoa</taxon>
        <taxon>Ecdysozoa</taxon>
        <taxon>Arthropoda</taxon>
        <taxon>Hexapoda</taxon>
        <taxon>Insecta</taxon>
        <taxon>Pterygota</taxon>
        <taxon>Neoptera</taxon>
        <taxon>Endopterygota</taxon>
        <taxon>Diptera</taxon>
        <taxon>Brachycera</taxon>
        <taxon>Muscomorpha</taxon>
        <taxon>Ephydroidea</taxon>
        <taxon>Drosophilidae</taxon>
        <taxon>Drosophila</taxon>
        <taxon>Hawaiian Drosophila</taxon>
    </lineage>
</organism>
<dbReference type="OrthoDB" id="8185860at2759"/>
<comment type="subcellular location">
    <subcellularLocation>
        <location evidence="1 10">Cell membrane</location>
        <topology evidence="1 10">Multi-pass membrane protein</topology>
    </subcellularLocation>
</comment>
<reference evidence="11 12" key="1">
    <citation type="journal article" date="2007" name="Nature">
        <title>Evolution of genes and genomes on the Drosophila phylogeny.</title>
        <authorList>
            <consortium name="Drosophila 12 Genomes Consortium"/>
            <person name="Clark A.G."/>
            <person name="Eisen M.B."/>
            <person name="Smith D.R."/>
            <person name="Bergman C.M."/>
            <person name="Oliver B."/>
            <person name="Markow T.A."/>
            <person name="Kaufman T.C."/>
            <person name="Kellis M."/>
            <person name="Gelbart W."/>
            <person name="Iyer V.N."/>
            <person name="Pollard D.A."/>
            <person name="Sackton T.B."/>
            <person name="Larracuente A.M."/>
            <person name="Singh N.D."/>
            <person name="Abad J.P."/>
            <person name="Abt D.N."/>
            <person name="Adryan B."/>
            <person name="Aguade M."/>
            <person name="Akashi H."/>
            <person name="Anderson W.W."/>
            <person name="Aquadro C.F."/>
            <person name="Ardell D.H."/>
            <person name="Arguello R."/>
            <person name="Artieri C.G."/>
            <person name="Barbash D.A."/>
            <person name="Barker D."/>
            <person name="Barsanti P."/>
            <person name="Batterham P."/>
            <person name="Batzoglou S."/>
            <person name="Begun D."/>
            <person name="Bhutkar A."/>
            <person name="Blanco E."/>
            <person name="Bosak S.A."/>
            <person name="Bradley R.K."/>
            <person name="Brand A.D."/>
            <person name="Brent M.R."/>
            <person name="Brooks A.N."/>
            <person name="Brown R.H."/>
            <person name="Butlin R.K."/>
            <person name="Caggese C."/>
            <person name="Calvi B.R."/>
            <person name="Bernardo de Carvalho A."/>
            <person name="Caspi A."/>
            <person name="Castrezana S."/>
            <person name="Celniker S.E."/>
            <person name="Chang J.L."/>
            <person name="Chapple C."/>
            <person name="Chatterji S."/>
            <person name="Chinwalla A."/>
            <person name="Civetta A."/>
            <person name="Clifton S.W."/>
            <person name="Comeron J.M."/>
            <person name="Costello J.C."/>
            <person name="Coyne J.A."/>
            <person name="Daub J."/>
            <person name="David R.G."/>
            <person name="Delcher A.L."/>
            <person name="Delehaunty K."/>
            <person name="Do C.B."/>
            <person name="Ebling H."/>
            <person name="Edwards K."/>
            <person name="Eickbush T."/>
            <person name="Evans J.D."/>
            <person name="Filipski A."/>
            <person name="Findeiss S."/>
            <person name="Freyhult E."/>
            <person name="Fulton L."/>
            <person name="Fulton R."/>
            <person name="Garcia A.C."/>
            <person name="Gardiner A."/>
            <person name="Garfield D.A."/>
            <person name="Garvin B.E."/>
            <person name="Gibson G."/>
            <person name="Gilbert D."/>
            <person name="Gnerre S."/>
            <person name="Godfrey J."/>
            <person name="Good R."/>
            <person name="Gotea V."/>
            <person name="Gravely B."/>
            <person name="Greenberg A.J."/>
            <person name="Griffiths-Jones S."/>
            <person name="Gross S."/>
            <person name="Guigo R."/>
            <person name="Gustafson E.A."/>
            <person name="Haerty W."/>
            <person name="Hahn M.W."/>
            <person name="Halligan D.L."/>
            <person name="Halpern A.L."/>
            <person name="Halter G.M."/>
            <person name="Han M.V."/>
            <person name="Heger A."/>
            <person name="Hillier L."/>
            <person name="Hinrichs A.S."/>
            <person name="Holmes I."/>
            <person name="Hoskins R.A."/>
            <person name="Hubisz M.J."/>
            <person name="Hultmark D."/>
            <person name="Huntley M.A."/>
            <person name="Jaffe D.B."/>
            <person name="Jagadeeshan S."/>
            <person name="Jeck W.R."/>
            <person name="Johnson J."/>
            <person name="Jones C.D."/>
            <person name="Jordan W.C."/>
            <person name="Karpen G.H."/>
            <person name="Kataoka E."/>
            <person name="Keightley P.D."/>
            <person name="Kheradpour P."/>
            <person name="Kirkness E.F."/>
            <person name="Koerich L.B."/>
            <person name="Kristiansen K."/>
            <person name="Kudrna D."/>
            <person name="Kulathinal R.J."/>
            <person name="Kumar S."/>
            <person name="Kwok R."/>
            <person name="Lander E."/>
            <person name="Langley C.H."/>
            <person name="Lapoint R."/>
            <person name="Lazzaro B.P."/>
            <person name="Lee S.J."/>
            <person name="Levesque L."/>
            <person name="Li R."/>
            <person name="Lin C.F."/>
            <person name="Lin M.F."/>
            <person name="Lindblad-Toh K."/>
            <person name="Llopart A."/>
            <person name="Long M."/>
            <person name="Low L."/>
            <person name="Lozovsky E."/>
            <person name="Lu J."/>
            <person name="Luo M."/>
            <person name="Machado C.A."/>
            <person name="Makalowski W."/>
            <person name="Marzo M."/>
            <person name="Matsuda M."/>
            <person name="Matzkin L."/>
            <person name="McAllister B."/>
            <person name="McBride C.S."/>
            <person name="McKernan B."/>
            <person name="McKernan K."/>
            <person name="Mendez-Lago M."/>
            <person name="Minx P."/>
            <person name="Mollenhauer M.U."/>
            <person name="Montooth K."/>
            <person name="Mount S.M."/>
            <person name="Mu X."/>
            <person name="Myers E."/>
            <person name="Negre B."/>
            <person name="Newfeld S."/>
            <person name="Nielsen R."/>
            <person name="Noor M.A."/>
            <person name="O'Grady P."/>
            <person name="Pachter L."/>
            <person name="Papaceit M."/>
            <person name="Parisi M.J."/>
            <person name="Parisi M."/>
            <person name="Parts L."/>
            <person name="Pedersen J.S."/>
            <person name="Pesole G."/>
            <person name="Phillippy A.M."/>
            <person name="Ponting C.P."/>
            <person name="Pop M."/>
            <person name="Porcelli D."/>
            <person name="Powell J.R."/>
            <person name="Prohaska S."/>
            <person name="Pruitt K."/>
            <person name="Puig M."/>
            <person name="Quesneville H."/>
            <person name="Ram K.R."/>
            <person name="Rand D."/>
            <person name="Rasmussen M.D."/>
            <person name="Reed L.K."/>
            <person name="Reenan R."/>
            <person name="Reily A."/>
            <person name="Remington K.A."/>
            <person name="Rieger T.T."/>
            <person name="Ritchie M.G."/>
            <person name="Robin C."/>
            <person name="Rogers Y.H."/>
            <person name="Rohde C."/>
            <person name="Rozas J."/>
            <person name="Rubenfield M.J."/>
            <person name="Ruiz A."/>
            <person name="Russo S."/>
            <person name="Salzberg S.L."/>
            <person name="Sanchez-Gracia A."/>
            <person name="Saranga D.J."/>
            <person name="Sato H."/>
            <person name="Schaeffer S.W."/>
            <person name="Schatz M.C."/>
            <person name="Schlenke T."/>
            <person name="Schwartz R."/>
            <person name="Segarra C."/>
            <person name="Singh R.S."/>
            <person name="Sirot L."/>
            <person name="Sirota M."/>
            <person name="Sisneros N.B."/>
            <person name="Smith C.D."/>
            <person name="Smith T.F."/>
            <person name="Spieth J."/>
            <person name="Stage D.E."/>
            <person name="Stark A."/>
            <person name="Stephan W."/>
            <person name="Strausberg R.L."/>
            <person name="Strempel S."/>
            <person name="Sturgill D."/>
            <person name="Sutton G."/>
            <person name="Sutton G.G."/>
            <person name="Tao W."/>
            <person name="Teichmann S."/>
            <person name="Tobari Y.N."/>
            <person name="Tomimura Y."/>
            <person name="Tsolas J.M."/>
            <person name="Valente V.L."/>
            <person name="Venter E."/>
            <person name="Venter J.C."/>
            <person name="Vicario S."/>
            <person name="Vieira F.G."/>
            <person name="Vilella A.J."/>
            <person name="Villasante A."/>
            <person name="Walenz B."/>
            <person name="Wang J."/>
            <person name="Wasserman M."/>
            <person name="Watts T."/>
            <person name="Wilson D."/>
            <person name="Wilson R.K."/>
            <person name="Wing R.A."/>
            <person name="Wolfner M.F."/>
            <person name="Wong A."/>
            <person name="Wong G.K."/>
            <person name="Wu C.I."/>
            <person name="Wu G."/>
            <person name="Yamamoto D."/>
            <person name="Yang H.P."/>
            <person name="Yang S.P."/>
            <person name="Yorke J.A."/>
            <person name="Yoshida K."/>
            <person name="Zdobnov E."/>
            <person name="Zhang P."/>
            <person name="Zhang Y."/>
            <person name="Zimin A.V."/>
            <person name="Baldwin J."/>
            <person name="Abdouelleil A."/>
            <person name="Abdulkadir J."/>
            <person name="Abebe A."/>
            <person name="Abera B."/>
            <person name="Abreu J."/>
            <person name="Acer S.C."/>
            <person name="Aftuck L."/>
            <person name="Alexander A."/>
            <person name="An P."/>
            <person name="Anderson E."/>
            <person name="Anderson S."/>
            <person name="Arachi H."/>
            <person name="Azer M."/>
            <person name="Bachantsang P."/>
            <person name="Barry A."/>
            <person name="Bayul T."/>
            <person name="Berlin A."/>
            <person name="Bessette D."/>
            <person name="Bloom T."/>
            <person name="Blye J."/>
            <person name="Boguslavskiy L."/>
            <person name="Bonnet C."/>
            <person name="Boukhgalter B."/>
            <person name="Bourzgui I."/>
            <person name="Brown A."/>
            <person name="Cahill P."/>
            <person name="Channer S."/>
            <person name="Cheshatsang Y."/>
            <person name="Chuda L."/>
            <person name="Citroen M."/>
            <person name="Collymore A."/>
            <person name="Cooke P."/>
            <person name="Costello M."/>
            <person name="D'Aco K."/>
            <person name="Daza R."/>
            <person name="De Haan G."/>
            <person name="DeGray S."/>
            <person name="DeMaso C."/>
            <person name="Dhargay N."/>
            <person name="Dooley K."/>
            <person name="Dooley E."/>
            <person name="Doricent M."/>
            <person name="Dorje P."/>
            <person name="Dorjee K."/>
            <person name="Dupes A."/>
            <person name="Elong R."/>
            <person name="Falk J."/>
            <person name="Farina A."/>
            <person name="Faro S."/>
            <person name="Ferguson D."/>
            <person name="Fisher S."/>
            <person name="Foley C.D."/>
            <person name="Franke A."/>
            <person name="Friedrich D."/>
            <person name="Gadbois L."/>
            <person name="Gearin G."/>
            <person name="Gearin C.R."/>
            <person name="Giannoukos G."/>
            <person name="Goode T."/>
            <person name="Graham J."/>
            <person name="Grandbois E."/>
            <person name="Grewal S."/>
            <person name="Gyaltsen K."/>
            <person name="Hafez N."/>
            <person name="Hagos B."/>
            <person name="Hall J."/>
            <person name="Henson C."/>
            <person name="Hollinger A."/>
            <person name="Honan T."/>
            <person name="Huard M.D."/>
            <person name="Hughes L."/>
            <person name="Hurhula B."/>
            <person name="Husby M.E."/>
            <person name="Kamat A."/>
            <person name="Kanga B."/>
            <person name="Kashin S."/>
            <person name="Khazanovich D."/>
            <person name="Kisner P."/>
            <person name="Lance K."/>
            <person name="Lara M."/>
            <person name="Lee W."/>
            <person name="Lennon N."/>
            <person name="Letendre F."/>
            <person name="LeVine R."/>
            <person name="Lipovsky A."/>
            <person name="Liu X."/>
            <person name="Liu J."/>
            <person name="Liu S."/>
            <person name="Lokyitsang T."/>
            <person name="Lokyitsang Y."/>
            <person name="Lubonja R."/>
            <person name="Lui A."/>
            <person name="MacDonald P."/>
            <person name="Magnisalis V."/>
            <person name="Maru K."/>
            <person name="Matthews C."/>
            <person name="McCusker W."/>
            <person name="McDonough S."/>
            <person name="Mehta T."/>
            <person name="Meldrim J."/>
            <person name="Meneus L."/>
            <person name="Mihai O."/>
            <person name="Mihalev A."/>
            <person name="Mihova T."/>
            <person name="Mittelman R."/>
            <person name="Mlenga V."/>
            <person name="Montmayeur A."/>
            <person name="Mulrain L."/>
            <person name="Navidi A."/>
            <person name="Naylor J."/>
            <person name="Negash T."/>
            <person name="Nguyen T."/>
            <person name="Nguyen N."/>
            <person name="Nicol R."/>
            <person name="Norbu C."/>
            <person name="Norbu N."/>
            <person name="Novod N."/>
            <person name="O'Neill B."/>
            <person name="Osman S."/>
            <person name="Markiewicz E."/>
            <person name="Oyono O.L."/>
            <person name="Patti C."/>
            <person name="Phunkhang P."/>
            <person name="Pierre F."/>
            <person name="Priest M."/>
            <person name="Raghuraman S."/>
            <person name="Rege F."/>
            <person name="Reyes R."/>
            <person name="Rise C."/>
            <person name="Rogov P."/>
            <person name="Ross K."/>
            <person name="Ryan E."/>
            <person name="Settipalli S."/>
            <person name="Shea T."/>
            <person name="Sherpa N."/>
            <person name="Shi L."/>
            <person name="Shih D."/>
            <person name="Sparrow T."/>
            <person name="Spaulding J."/>
            <person name="Stalker J."/>
            <person name="Stange-Thomann N."/>
            <person name="Stavropoulos S."/>
            <person name="Stone C."/>
            <person name="Strader C."/>
            <person name="Tesfaye S."/>
            <person name="Thomson T."/>
            <person name="Thoulutsang Y."/>
            <person name="Thoulutsang D."/>
            <person name="Topham K."/>
            <person name="Topping I."/>
            <person name="Tsamla T."/>
            <person name="Vassiliev H."/>
            <person name="Vo A."/>
            <person name="Wangchuk T."/>
            <person name="Wangdi T."/>
            <person name="Weiand M."/>
            <person name="Wilkinson J."/>
            <person name="Wilson A."/>
            <person name="Yadav S."/>
            <person name="Young G."/>
            <person name="Yu Q."/>
            <person name="Zembek L."/>
            <person name="Zhong D."/>
            <person name="Zimmer A."/>
            <person name="Zwirko Z."/>
            <person name="Jaffe D.B."/>
            <person name="Alvarez P."/>
            <person name="Brockman W."/>
            <person name="Butler J."/>
            <person name="Chin C."/>
            <person name="Gnerre S."/>
            <person name="Grabherr M."/>
            <person name="Kleber M."/>
            <person name="Mauceli E."/>
            <person name="MacCallum I."/>
        </authorList>
    </citation>
    <scope>NUCLEOTIDE SEQUENCE [LARGE SCALE GENOMIC DNA]</scope>
    <source>
        <strain evidence="12">Tucson 15287-2541.00</strain>
    </source>
</reference>
<protein>
    <recommendedName>
        <fullName evidence="10">Odorant receptor</fullName>
    </recommendedName>
</protein>
<accession>B4JJT3</accession>
<dbReference type="InterPro" id="IPR004117">
    <property type="entry name" value="7tm6_olfct_rcpt"/>
</dbReference>
<feature type="transmembrane region" description="Helical" evidence="10">
    <location>
        <begin position="46"/>
        <end position="66"/>
    </location>
</feature>
<feature type="transmembrane region" description="Helical" evidence="10">
    <location>
        <begin position="373"/>
        <end position="402"/>
    </location>
</feature>
<evidence type="ECO:0000256" key="10">
    <source>
        <dbReference type="RuleBase" id="RU351113"/>
    </source>
</evidence>
<evidence type="ECO:0000256" key="8">
    <source>
        <dbReference type="ARBA" id="ARBA00023170"/>
    </source>
</evidence>
<keyword evidence="3 10" id="KW-0716">Sensory transduction</keyword>
<comment type="similarity">
    <text evidence="10">Belongs to the insect chemoreceptor superfamily. Heteromeric odorant receptor channel (TC 1.A.69) family.</text>
</comment>
<sequence length="406" mass="46341">MAGKFGFRFLYGDQPLQLYFYAVPHLCLNLMGYWPDMLDALQQRALFHFVVLGVGVATEIHAGLQFAQNGEISLALETFCPAGTSAVTLLKMYLMLRYRNDLFNVLANLRQMLFDGASQSDEKQKIMRKHLLMASRFNFWPLSAGFFTCTMYNLKPLILALLQYWGQAEQIKWDMPFNMTMPSFLLHAPLFPVTYIFIAYTGYVTIFMFGGCDTFYFEFCVHIATLCNFLEVDIRALFRPYDGLQQMDDLRGTLFVGCLVRLIKRQNDIIELTAFFRQRYWIITLAHFLSASMVIAFSIVELMINGGNGLGTLLYIGYTVAALSQLFIYCYGGTLVAENSLHLATVMSSCPWHICQPRHRRYIMLFIMRSQRALTMAVPFFSPSLVTFAAILQTSGSIIALAKSFQ</sequence>
<feature type="transmembrane region" description="Helical" evidence="10">
    <location>
        <begin position="312"/>
        <end position="332"/>
    </location>
</feature>
<dbReference type="GO" id="GO:0005886">
    <property type="term" value="C:plasma membrane"/>
    <property type="evidence" value="ECO:0007669"/>
    <property type="project" value="UniProtKB-SubCell"/>
</dbReference>
<feature type="transmembrane region" description="Helical" evidence="10">
    <location>
        <begin position="16"/>
        <end position="34"/>
    </location>
</feature>
<keyword evidence="2" id="KW-1003">Cell membrane</keyword>
<evidence type="ECO:0000256" key="6">
    <source>
        <dbReference type="ARBA" id="ARBA00022989"/>
    </source>
</evidence>
<dbReference type="Proteomes" id="UP000001070">
    <property type="component" value="Unassembled WGS sequence"/>
</dbReference>
<evidence type="ECO:0000256" key="1">
    <source>
        <dbReference type="ARBA" id="ARBA00004651"/>
    </source>
</evidence>
<keyword evidence="5 10" id="KW-0552">Olfaction</keyword>
<comment type="caution">
    <text evidence="10">Lacks conserved residue(s) required for the propagation of feature annotation.</text>
</comment>
<evidence type="ECO:0000256" key="2">
    <source>
        <dbReference type="ARBA" id="ARBA00022475"/>
    </source>
</evidence>
<keyword evidence="9 10" id="KW-0807">Transducer</keyword>
<proteinExistence type="inferred from homology"/>
<dbReference type="GO" id="GO:0005549">
    <property type="term" value="F:odorant binding"/>
    <property type="evidence" value="ECO:0007669"/>
    <property type="project" value="InterPro"/>
</dbReference>
<evidence type="ECO:0000256" key="9">
    <source>
        <dbReference type="ARBA" id="ARBA00023224"/>
    </source>
</evidence>
<evidence type="ECO:0000256" key="5">
    <source>
        <dbReference type="ARBA" id="ARBA00022725"/>
    </source>
</evidence>
<feature type="transmembrane region" description="Helical" evidence="10">
    <location>
        <begin position="137"/>
        <end position="164"/>
    </location>
</feature>